<feature type="non-terminal residue" evidence="1">
    <location>
        <position position="150"/>
    </location>
</feature>
<dbReference type="Pfam" id="PF13911">
    <property type="entry name" value="AhpC-TSA_2"/>
    <property type="match status" value="1"/>
</dbReference>
<dbReference type="HOGENOM" id="CLU_1744998_0_0_1"/>
<accession>F8PCJ7</accession>
<evidence type="ECO:0000313" key="1">
    <source>
        <dbReference type="EMBL" id="EGO18949.1"/>
    </source>
</evidence>
<dbReference type="InterPro" id="IPR036249">
    <property type="entry name" value="Thioredoxin-like_sf"/>
</dbReference>
<gene>
    <name evidence="1" type="ORF">SERLADRAFT_480034</name>
</gene>
<dbReference type="GeneID" id="18821453"/>
<dbReference type="Gene3D" id="3.40.30.10">
    <property type="entry name" value="Glutaredoxin"/>
    <property type="match status" value="1"/>
</dbReference>
<dbReference type="KEGG" id="sla:SERLADRAFT_480034"/>
<dbReference type="PANTHER" id="PTHR28630">
    <property type="match status" value="1"/>
</dbReference>
<protein>
    <recommendedName>
        <fullName evidence="2">Thioredoxin domain-containing protein</fullName>
    </recommendedName>
</protein>
<reference evidence="1" key="1">
    <citation type="submission" date="2011-04" db="EMBL/GenBank/DDBJ databases">
        <title>Evolution of plant cell wall degrading machinery underlies the functional diversity of forest fungi.</title>
        <authorList>
            <consortium name="US DOE Joint Genome Institute (JGI-PGF)"/>
            <person name="Eastwood D.C."/>
            <person name="Floudas D."/>
            <person name="Binder M."/>
            <person name="Majcherczyk A."/>
            <person name="Schneider P."/>
            <person name="Aerts A."/>
            <person name="Asiegbu F.O."/>
            <person name="Baker S.E."/>
            <person name="Barry K."/>
            <person name="Bendiksby M."/>
            <person name="Blumentritt M."/>
            <person name="Coutinho P.M."/>
            <person name="Cullen D."/>
            <person name="Cullen D."/>
            <person name="Gathman A."/>
            <person name="Goodell B."/>
            <person name="Henrissat B."/>
            <person name="Ihrmark K."/>
            <person name="Kauserud H."/>
            <person name="Kohler A."/>
            <person name="LaButti K."/>
            <person name="Lapidus A."/>
            <person name="Lavin J.L."/>
            <person name="Lee Y.-H."/>
            <person name="Lindquist E."/>
            <person name="Lilly W."/>
            <person name="Lucas S."/>
            <person name="Morin E."/>
            <person name="Murat C."/>
            <person name="Oguiza J.A."/>
            <person name="Park J."/>
            <person name="Pisabarro A.G."/>
            <person name="Riley R."/>
            <person name="Rosling A."/>
            <person name="Salamov A."/>
            <person name="Schmidt O."/>
            <person name="Schmutz J."/>
            <person name="Skrede I."/>
            <person name="Stenlid J."/>
            <person name="Wiebenga A."/>
            <person name="Xie X."/>
            <person name="Kues U."/>
            <person name="Hibbett D.S."/>
            <person name="Hoffmeister D."/>
            <person name="Hogberg N."/>
            <person name="Martin F."/>
            <person name="Grigoriev I.V."/>
            <person name="Watkinson S.C."/>
        </authorList>
    </citation>
    <scope>NUCLEOTIDE SEQUENCE</scope>
    <source>
        <strain evidence="1">S7.9</strain>
    </source>
</reference>
<dbReference type="Proteomes" id="UP000008064">
    <property type="component" value="Unassembled WGS sequence"/>
</dbReference>
<dbReference type="OrthoDB" id="40334at2759"/>
<dbReference type="AlphaFoldDB" id="F8PCJ7"/>
<evidence type="ECO:0008006" key="2">
    <source>
        <dbReference type="Google" id="ProtNLM"/>
    </source>
</evidence>
<sequence length="150" mass="16436">MTDFSAVPQANAISQAAQLEVLDANGNSVRFGSLFEDTTTIVVFIRHFFCGSCQDYVVQLASVQPEVLKAGKKVVVIGCGDWQPIQFYAETTGFQGPIFADPTRKLYVTLGMTIENLQGTPAGEKRRSYLQRGDISNALASIWVFTHVLV</sequence>
<dbReference type="InterPro" id="IPR032801">
    <property type="entry name" value="PXL2A/B/C"/>
</dbReference>
<dbReference type="RefSeq" id="XP_007324173.1">
    <property type="nucleotide sequence ID" value="XM_007324111.1"/>
</dbReference>
<organism>
    <name type="scientific">Serpula lacrymans var. lacrymans (strain S7.9)</name>
    <name type="common">Dry rot fungus</name>
    <dbReference type="NCBI Taxonomy" id="578457"/>
    <lineage>
        <taxon>Eukaryota</taxon>
        <taxon>Fungi</taxon>
        <taxon>Dikarya</taxon>
        <taxon>Basidiomycota</taxon>
        <taxon>Agaricomycotina</taxon>
        <taxon>Agaricomycetes</taxon>
        <taxon>Agaricomycetidae</taxon>
        <taxon>Boletales</taxon>
        <taxon>Coniophorineae</taxon>
        <taxon>Serpulaceae</taxon>
        <taxon>Serpula</taxon>
    </lineage>
</organism>
<proteinExistence type="predicted"/>
<dbReference type="SUPFAM" id="SSF52833">
    <property type="entry name" value="Thioredoxin-like"/>
    <property type="match status" value="1"/>
</dbReference>
<dbReference type="EMBL" id="GL945445">
    <property type="protein sequence ID" value="EGO18949.1"/>
    <property type="molecule type" value="Genomic_DNA"/>
</dbReference>
<name>F8PCJ7_SERL9</name>
<dbReference type="CDD" id="cd02970">
    <property type="entry name" value="PRX_like2"/>
    <property type="match status" value="1"/>
</dbReference>
<dbReference type="PANTHER" id="PTHR28630:SF3">
    <property type="entry name" value="PEROXIREDOXIN-LIKE 2C"/>
    <property type="match status" value="1"/>
</dbReference>